<gene>
    <name evidence="1" type="ordered locus">XC_0116</name>
</gene>
<sequence>MKRLGFFRCMALAGSPGADVQYRWRDASAATVSCPSGPRGRLPAGWRCGPRAARRPHCALRSPTRTTAMRLFHKFVLLTLSMLFAACSTPVPRAAPSAPPQALFKGTDVSETDVIARSKQEGCQLIPYDTKRSTCVDQNAGLHDPTACDALACQKAAGNAANRLRLAAWQSCVDRRTLINGAFDSTLKDLDAFKRGPSYKNWNQPGKNAMATLITKIKAGQPGHAIALKNATSTLKDCKKIVN</sequence>
<dbReference type="Proteomes" id="UP000000420">
    <property type="component" value="Chromosome"/>
</dbReference>
<reference evidence="1 2" key="1">
    <citation type="journal article" date="2005" name="Genome Res.">
        <title>Comparative and functional genomic analyses of the pathogenicity of phytopathogen Xanthomonas campestris pv. campestris.</title>
        <authorList>
            <person name="Qian W."/>
            <person name="Jia Y."/>
            <person name="Ren S.X."/>
            <person name="He Y.Q."/>
            <person name="Feng J.X."/>
            <person name="Lu L.F."/>
            <person name="Sun Q."/>
            <person name="Ying G."/>
            <person name="Tang D.J."/>
            <person name="Tang H."/>
            <person name="Wu W."/>
            <person name="Hao P."/>
            <person name="Wang L."/>
            <person name="Jiang B.L."/>
            <person name="Zeng S."/>
            <person name="Gu W.Y."/>
            <person name="Lu G."/>
            <person name="Rong L."/>
            <person name="Tian Y."/>
            <person name="Yao Z."/>
            <person name="Fu G."/>
            <person name="Chen B."/>
            <person name="Fang R."/>
            <person name="Qiang B."/>
            <person name="Chen Z."/>
            <person name="Zhao G.P."/>
            <person name="Tang J.L."/>
            <person name="He C."/>
        </authorList>
    </citation>
    <scope>NUCLEOTIDE SEQUENCE [LARGE SCALE GENOMIC DNA]</scope>
    <source>
        <strain evidence="1 2">8004</strain>
    </source>
</reference>
<organism evidence="1 2">
    <name type="scientific">Xanthomonas campestris pv. campestris (strain 8004)</name>
    <dbReference type="NCBI Taxonomy" id="314565"/>
    <lineage>
        <taxon>Bacteria</taxon>
        <taxon>Pseudomonadati</taxon>
        <taxon>Pseudomonadota</taxon>
        <taxon>Gammaproteobacteria</taxon>
        <taxon>Lysobacterales</taxon>
        <taxon>Lysobacteraceae</taxon>
        <taxon>Xanthomonas</taxon>
    </lineage>
</organism>
<dbReference type="HOGENOM" id="CLU_099880_0_0_6"/>
<dbReference type="AlphaFoldDB" id="A0A0H2X3W4"/>
<accession>A0A0H2X3W4</accession>
<evidence type="ECO:0000313" key="2">
    <source>
        <dbReference type="Proteomes" id="UP000000420"/>
    </source>
</evidence>
<dbReference type="KEGG" id="xcb:XC_0116"/>
<name>A0A0H2X3W4_XANC8</name>
<dbReference type="EMBL" id="CP000050">
    <property type="protein sequence ID" value="AAY47207.1"/>
    <property type="molecule type" value="Genomic_DNA"/>
</dbReference>
<protein>
    <submittedName>
        <fullName evidence="1">Uncharacterized protein</fullName>
    </submittedName>
</protein>
<evidence type="ECO:0000313" key="1">
    <source>
        <dbReference type="EMBL" id="AAY47207.1"/>
    </source>
</evidence>
<proteinExistence type="predicted"/>